<proteinExistence type="predicted"/>
<keyword evidence="1" id="KW-1133">Transmembrane helix</keyword>
<dbReference type="InterPro" id="IPR025316">
    <property type="entry name" value="DUF4221"/>
</dbReference>
<keyword evidence="1" id="KW-0812">Transmembrane</keyword>
<keyword evidence="1" id="KW-0472">Membrane</keyword>
<dbReference type="EMBL" id="VSSQ01007990">
    <property type="protein sequence ID" value="MPM37557.1"/>
    <property type="molecule type" value="Genomic_DNA"/>
</dbReference>
<evidence type="ECO:0008006" key="3">
    <source>
        <dbReference type="Google" id="ProtNLM"/>
    </source>
</evidence>
<comment type="caution">
    <text evidence="2">The sequence shown here is derived from an EMBL/GenBank/DDBJ whole genome shotgun (WGS) entry which is preliminary data.</text>
</comment>
<evidence type="ECO:0000256" key="1">
    <source>
        <dbReference type="SAM" id="Phobius"/>
    </source>
</evidence>
<sequence length="405" mass="47393">MLETMVVLHVTIKYKLKTIYMKLKINLYYVCCLTLVLIFCCSCKFTKNKGKHTYMLKITDDSISFTLDKDTRSSIMTMFTYSDNNNEYLTFQNPNKNQILFYNLKSGVLDFKIEPEIDGANGVAFILGYYIHNLDSIFLTTRSFEEISMINKDAILVDKFEYGKTVDGIELQRFYSTTAIYTPITIQNNNIYIVPGCNRFGEKNPVAASIDLKNKEVNHLPFEYPKFPGADNKNKRAGIEEHMSRCFDGEKFIYSFYFDENIYITDVNHKKINKIIAKSKYIDKVKYIDDYGRTSIEQGCEIPNYGNLIYDKYRNVYYRIAYPETTLEKGIKGYELREYGRKNFSIIILDKKFNVIGETLFPDYTYNSRLIFVREDGVYISNSHYLNPNFNDDTLGFNRFSLNEV</sequence>
<feature type="transmembrane region" description="Helical" evidence="1">
    <location>
        <begin position="27"/>
        <end position="46"/>
    </location>
</feature>
<accession>A0A644ZA59</accession>
<gene>
    <name evidence="2" type="ORF">SDC9_84175</name>
</gene>
<organism evidence="2">
    <name type="scientific">bioreactor metagenome</name>
    <dbReference type="NCBI Taxonomy" id="1076179"/>
    <lineage>
        <taxon>unclassified sequences</taxon>
        <taxon>metagenomes</taxon>
        <taxon>ecological metagenomes</taxon>
    </lineage>
</organism>
<reference evidence="2" key="1">
    <citation type="submission" date="2019-08" db="EMBL/GenBank/DDBJ databases">
        <authorList>
            <person name="Kucharzyk K."/>
            <person name="Murdoch R.W."/>
            <person name="Higgins S."/>
            <person name="Loffler F."/>
        </authorList>
    </citation>
    <scope>NUCLEOTIDE SEQUENCE</scope>
</reference>
<evidence type="ECO:0000313" key="2">
    <source>
        <dbReference type="EMBL" id="MPM37557.1"/>
    </source>
</evidence>
<protein>
    <recommendedName>
        <fullName evidence="3">DUF4221 domain-containing protein</fullName>
    </recommendedName>
</protein>
<dbReference type="Pfam" id="PF13970">
    <property type="entry name" value="DUF4221"/>
    <property type="match status" value="1"/>
</dbReference>
<dbReference type="AlphaFoldDB" id="A0A644ZA59"/>
<name>A0A644ZA59_9ZZZZ</name>